<keyword evidence="4" id="KW-1185">Reference proteome</keyword>
<keyword evidence="2" id="KW-0732">Signal</keyword>
<gene>
    <name evidence="3" type="ORF">IFJ75_00430</name>
</gene>
<reference evidence="3" key="1">
    <citation type="submission" date="2020-09" db="EMBL/GenBank/DDBJ databases">
        <title>Brevundimonas sp. LVF2 isolated from a puddle in Goettingen, Germany.</title>
        <authorList>
            <person name="Friedrich I."/>
            <person name="Klassen A."/>
            <person name="Hannes N."/>
            <person name="Schneider D."/>
            <person name="Hertel R."/>
            <person name="Daniel R."/>
        </authorList>
    </citation>
    <scope>NUCLEOTIDE SEQUENCE</scope>
    <source>
        <strain evidence="3">LVF2</strain>
    </source>
</reference>
<dbReference type="KEGG" id="bgoe:IFJ75_00430"/>
<feature type="signal peptide" evidence="2">
    <location>
        <begin position="1"/>
        <end position="25"/>
    </location>
</feature>
<evidence type="ECO:0000256" key="2">
    <source>
        <dbReference type="SAM" id="SignalP"/>
    </source>
</evidence>
<organism evidence="3 4">
    <name type="scientific">Brevundimonas goettingensis</name>
    <dbReference type="NCBI Taxonomy" id="2774190"/>
    <lineage>
        <taxon>Bacteria</taxon>
        <taxon>Pseudomonadati</taxon>
        <taxon>Pseudomonadota</taxon>
        <taxon>Alphaproteobacteria</taxon>
        <taxon>Caulobacterales</taxon>
        <taxon>Caulobacteraceae</taxon>
        <taxon>Brevundimonas</taxon>
    </lineage>
</organism>
<dbReference type="EMBL" id="CP062222">
    <property type="protein sequence ID" value="QTC91437.1"/>
    <property type="molecule type" value="Genomic_DNA"/>
</dbReference>
<proteinExistence type="predicted"/>
<sequence length="311" mass="31991">MNRLKTGAALVALIAAFAAPLSAQAHRAWILPSTTSLSGTEGWVGFDAGISNGVFDADHAAMRLDNLRATAPDGSNVPLEHTMQGQWRSTFDVHLTQPGTYRVGSVSQTANATWTLNGTPGRWRGPAADLAANIPSGATDVVSAVNSNRLETFVTLGEPTTTVFQPTGQGIELVPTTHPSELAVGEAATFQLLKDGAPLAGADVTIARGGLKYRDAPEEITAKTGADGKFSVTWPEAGMYWINTVNRPGGAPQREGGEGPRPEGPRPEGPRPEGAPAAGGEGRGPGGPGGGRMAGPPTPSAAYTAVVEVFP</sequence>
<dbReference type="Pfam" id="PF10670">
    <property type="entry name" value="DUF4198"/>
    <property type="match status" value="1"/>
</dbReference>
<dbReference type="InterPro" id="IPR019613">
    <property type="entry name" value="DUF4198"/>
</dbReference>
<feature type="region of interest" description="Disordered" evidence="1">
    <location>
        <begin position="243"/>
        <end position="300"/>
    </location>
</feature>
<feature type="compositionally biased region" description="Basic and acidic residues" evidence="1">
    <location>
        <begin position="255"/>
        <end position="271"/>
    </location>
</feature>
<accession>A0A975GVI0</accession>
<evidence type="ECO:0000313" key="3">
    <source>
        <dbReference type="EMBL" id="QTC91437.1"/>
    </source>
</evidence>
<dbReference type="AlphaFoldDB" id="A0A975GVI0"/>
<evidence type="ECO:0000313" key="4">
    <source>
        <dbReference type="Proteomes" id="UP000663918"/>
    </source>
</evidence>
<feature type="chain" id="PRO_5037217408" evidence="2">
    <location>
        <begin position="26"/>
        <end position="311"/>
    </location>
</feature>
<name>A0A975GVI0_9CAUL</name>
<evidence type="ECO:0000256" key="1">
    <source>
        <dbReference type="SAM" id="MobiDB-lite"/>
    </source>
</evidence>
<feature type="compositionally biased region" description="Gly residues" evidence="1">
    <location>
        <begin position="277"/>
        <end position="293"/>
    </location>
</feature>
<dbReference type="RefSeq" id="WP_207870614.1">
    <property type="nucleotide sequence ID" value="NZ_CP062222.1"/>
</dbReference>
<protein>
    <submittedName>
        <fullName evidence="3">DUF4198 domain-containing protein</fullName>
    </submittedName>
</protein>
<dbReference type="Proteomes" id="UP000663918">
    <property type="component" value="Chromosome"/>
</dbReference>